<dbReference type="GO" id="GO:0043226">
    <property type="term" value="C:organelle"/>
    <property type="evidence" value="ECO:0007669"/>
    <property type="project" value="UniProtKB-ARBA"/>
</dbReference>
<reference evidence="6" key="1">
    <citation type="submission" date="2012-12" db="EMBL/GenBank/DDBJ databases">
        <authorList>
            <person name="Hellsten U."/>
            <person name="Grimwood J."/>
            <person name="Chapman J.A."/>
            <person name="Shapiro H."/>
            <person name="Aerts A."/>
            <person name="Otillar R.P."/>
            <person name="Terry A.Y."/>
            <person name="Boore J.L."/>
            <person name="Simakov O."/>
            <person name="Marletaz F."/>
            <person name="Cho S.-J."/>
            <person name="Edsinger-Gonzales E."/>
            <person name="Havlak P."/>
            <person name="Kuo D.-H."/>
            <person name="Larsson T."/>
            <person name="Lv J."/>
            <person name="Arendt D."/>
            <person name="Savage R."/>
            <person name="Osoegawa K."/>
            <person name="de Jong P."/>
            <person name="Lindberg D.R."/>
            <person name="Seaver E.C."/>
            <person name="Weisblat D.A."/>
            <person name="Putnam N.H."/>
            <person name="Grigoriev I.V."/>
            <person name="Rokhsar D.S."/>
        </authorList>
    </citation>
    <scope>NUCLEOTIDE SEQUENCE</scope>
    <source>
        <strain evidence="6">I ESC-2004</strain>
    </source>
</reference>
<dbReference type="Pfam" id="PF13499">
    <property type="entry name" value="EF-hand_7"/>
    <property type="match status" value="2"/>
</dbReference>
<evidence type="ECO:0000256" key="1">
    <source>
        <dbReference type="ARBA" id="ARBA00022737"/>
    </source>
</evidence>
<dbReference type="PROSITE" id="PS50222">
    <property type="entry name" value="EF_HAND_2"/>
    <property type="match status" value="5"/>
</dbReference>
<feature type="domain" description="EF-hand" evidence="3">
    <location>
        <begin position="126"/>
        <end position="161"/>
    </location>
</feature>
<feature type="domain" description="EF-hand" evidence="3">
    <location>
        <begin position="53"/>
        <end position="88"/>
    </location>
</feature>
<dbReference type="STRING" id="283909.R7VCF8"/>
<dbReference type="InterPro" id="IPR018247">
    <property type="entry name" value="EF_Hand_1_Ca_BS"/>
</dbReference>
<feature type="domain" description="EF-hand" evidence="3">
    <location>
        <begin position="231"/>
        <end position="263"/>
    </location>
</feature>
<reference evidence="5" key="3">
    <citation type="submission" date="2015-06" db="UniProtKB">
        <authorList>
            <consortium name="EnsemblMetazoa"/>
        </authorList>
    </citation>
    <scope>IDENTIFICATION</scope>
</reference>
<keyword evidence="2" id="KW-0106">Calcium</keyword>
<dbReference type="SUPFAM" id="SSF47473">
    <property type="entry name" value="EF-hand"/>
    <property type="match status" value="2"/>
</dbReference>
<name>R7VCF8_CAPTE</name>
<evidence type="ECO:0000259" key="3">
    <source>
        <dbReference type="PROSITE" id="PS50222"/>
    </source>
</evidence>
<protein>
    <recommendedName>
        <fullName evidence="3">EF-hand domain-containing protein</fullName>
    </recommendedName>
</protein>
<evidence type="ECO:0000256" key="2">
    <source>
        <dbReference type="ARBA" id="ARBA00022837"/>
    </source>
</evidence>
<dbReference type="InterPro" id="IPR011992">
    <property type="entry name" value="EF-hand-dom_pair"/>
</dbReference>
<sequence length="263" mass="29644">MSQDLFCTSFSFKPGAATSAVPAHEAPQAGAVAQSQPNSDASAEVLRLNLSPALMAAYRKKFNAFDLNKDGIITRREFLAVSKVFGYSLTSEEIMEIFGKTDTDDSGGITYEEFVVAMVKRTKKQKQLEPVKEKMKFYDKKGRGYITADDAIPVLKRVLGFDENKTEALVDQFDKNRDYRLTMLEFLAFQHRVEELKVQIEAGFREFDSNGDGLVDLRELKSAMVPKGFSDDQVESLMRKYDADGDGCLNYEEFAVFWDIPLN</sequence>
<dbReference type="GO" id="GO:0005509">
    <property type="term" value="F:calcium ion binding"/>
    <property type="evidence" value="ECO:0007669"/>
    <property type="project" value="InterPro"/>
</dbReference>
<proteinExistence type="predicted"/>
<dbReference type="EMBL" id="KB293112">
    <property type="protein sequence ID" value="ELU16528.1"/>
    <property type="molecule type" value="Genomic_DNA"/>
</dbReference>
<evidence type="ECO:0000313" key="5">
    <source>
        <dbReference type="EnsemblMetazoa" id="CapteP20873"/>
    </source>
</evidence>
<reference evidence="4 6" key="2">
    <citation type="journal article" date="2013" name="Nature">
        <title>Insights into bilaterian evolution from three spiralian genomes.</title>
        <authorList>
            <person name="Simakov O."/>
            <person name="Marletaz F."/>
            <person name="Cho S.J."/>
            <person name="Edsinger-Gonzales E."/>
            <person name="Havlak P."/>
            <person name="Hellsten U."/>
            <person name="Kuo D.H."/>
            <person name="Larsson T."/>
            <person name="Lv J."/>
            <person name="Arendt D."/>
            <person name="Savage R."/>
            <person name="Osoegawa K."/>
            <person name="de Jong P."/>
            <person name="Grimwood J."/>
            <person name="Chapman J.A."/>
            <person name="Shapiro H."/>
            <person name="Aerts A."/>
            <person name="Otillar R.P."/>
            <person name="Terry A.Y."/>
            <person name="Boore J.L."/>
            <person name="Grigoriev I.V."/>
            <person name="Lindberg D.R."/>
            <person name="Seaver E.C."/>
            <person name="Weisblat D.A."/>
            <person name="Putnam N.H."/>
            <person name="Rokhsar D.S."/>
        </authorList>
    </citation>
    <scope>NUCLEOTIDE SEQUENCE</scope>
    <source>
        <strain evidence="4 6">I ESC-2004</strain>
    </source>
</reference>
<dbReference type="AlphaFoldDB" id="R7VCF8"/>
<organism evidence="4">
    <name type="scientific">Capitella teleta</name>
    <name type="common">Polychaete worm</name>
    <dbReference type="NCBI Taxonomy" id="283909"/>
    <lineage>
        <taxon>Eukaryota</taxon>
        <taxon>Metazoa</taxon>
        <taxon>Spiralia</taxon>
        <taxon>Lophotrochozoa</taxon>
        <taxon>Annelida</taxon>
        <taxon>Polychaeta</taxon>
        <taxon>Sedentaria</taxon>
        <taxon>Scolecida</taxon>
        <taxon>Capitellidae</taxon>
        <taxon>Capitella</taxon>
    </lineage>
</organism>
<dbReference type="PROSITE" id="PS00018">
    <property type="entry name" value="EF_HAND_1"/>
    <property type="match status" value="3"/>
</dbReference>
<dbReference type="FunFam" id="1.10.238.10:FF:000178">
    <property type="entry name" value="Calmodulin-2 A"/>
    <property type="match status" value="1"/>
</dbReference>
<dbReference type="SMART" id="SM00054">
    <property type="entry name" value="EFh"/>
    <property type="match status" value="4"/>
</dbReference>
<dbReference type="PANTHER" id="PTHR23050">
    <property type="entry name" value="CALCIUM BINDING PROTEIN"/>
    <property type="match status" value="1"/>
</dbReference>
<dbReference type="OrthoDB" id="26525at2759"/>
<dbReference type="HOGENOM" id="CLU_1058611_0_0_1"/>
<dbReference type="InterPro" id="IPR002048">
    <property type="entry name" value="EF_hand_dom"/>
</dbReference>
<keyword evidence="6" id="KW-1185">Reference proteome</keyword>
<feature type="domain" description="EF-hand" evidence="3">
    <location>
        <begin position="195"/>
        <end position="230"/>
    </location>
</feature>
<accession>R7VCF8</accession>
<keyword evidence="1" id="KW-0677">Repeat</keyword>
<feature type="domain" description="EF-hand" evidence="3">
    <location>
        <begin position="89"/>
        <end position="124"/>
    </location>
</feature>
<evidence type="ECO:0000313" key="4">
    <source>
        <dbReference type="EMBL" id="ELU16528.1"/>
    </source>
</evidence>
<dbReference type="EMBL" id="AMQN01004302">
    <property type="status" value="NOT_ANNOTATED_CDS"/>
    <property type="molecule type" value="Genomic_DNA"/>
</dbReference>
<dbReference type="OMA" id="KICSANI"/>
<evidence type="ECO:0000313" key="6">
    <source>
        <dbReference type="Proteomes" id="UP000014760"/>
    </source>
</evidence>
<dbReference type="InterPro" id="IPR050145">
    <property type="entry name" value="Centrin_CML-like"/>
</dbReference>
<dbReference type="EnsemblMetazoa" id="CapteT20873">
    <property type="protein sequence ID" value="CapteP20873"/>
    <property type="gene ID" value="CapteG20873"/>
</dbReference>
<dbReference type="Proteomes" id="UP000014760">
    <property type="component" value="Unassembled WGS sequence"/>
</dbReference>
<gene>
    <name evidence="4" type="ORF">CAPTEDRAFT_20873</name>
</gene>
<dbReference type="Gene3D" id="1.10.238.10">
    <property type="entry name" value="EF-hand"/>
    <property type="match status" value="2"/>
</dbReference>